<evidence type="ECO:0000256" key="1">
    <source>
        <dbReference type="ARBA" id="ARBA00004651"/>
    </source>
</evidence>
<evidence type="ECO:0000256" key="2">
    <source>
        <dbReference type="ARBA" id="ARBA00009142"/>
    </source>
</evidence>
<organism evidence="9 10">
    <name type="scientific">Ancylobacter koreensis</name>
    <dbReference type="NCBI Taxonomy" id="266121"/>
    <lineage>
        <taxon>Bacteria</taxon>
        <taxon>Pseudomonadati</taxon>
        <taxon>Pseudomonadota</taxon>
        <taxon>Alphaproteobacteria</taxon>
        <taxon>Hyphomicrobiales</taxon>
        <taxon>Xanthobacteraceae</taxon>
        <taxon>Ancylobacter</taxon>
    </lineage>
</organism>
<dbReference type="InterPro" id="IPR002781">
    <property type="entry name" value="TM_pro_TauE-like"/>
</dbReference>
<dbReference type="Pfam" id="PF01925">
    <property type="entry name" value="TauE"/>
    <property type="match status" value="1"/>
</dbReference>
<proteinExistence type="inferred from homology"/>
<gene>
    <name evidence="9" type="ORF">MWN33_05650</name>
</gene>
<evidence type="ECO:0000256" key="5">
    <source>
        <dbReference type="ARBA" id="ARBA00022692"/>
    </source>
</evidence>
<feature type="transmembrane region" description="Helical" evidence="8">
    <location>
        <begin position="227"/>
        <end position="248"/>
    </location>
</feature>
<evidence type="ECO:0000256" key="8">
    <source>
        <dbReference type="RuleBase" id="RU363041"/>
    </source>
</evidence>
<name>A0ABT0DJR5_9HYPH</name>
<evidence type="ECO:0000256" key="7">
    <source>
        <dbReference type="ARBA" id="ARBA00023136"/>
    </source>
</evidence>
<evidence type="ECO:0000256" key="6">
    <source>
        <dbReference type="ARBA" id="ARBA00022989"/>
    </source>
</evidence>
<dbReference type="EMBL" id="JALKCG010000001">
    <property type="protein sequence ID" value="MCK0207515.1"/>
    <property type="molecule type" value="Genomic_DNA"/>
</dbReference>
<dbReference type="InterPro" id="IPR052017">
    <property type="entry name" value="TSUP"/>
</dbReference>
<evidence type="ECO:0000313" key="9">
    <source>
        <dbReference type="EMBL" id="MCK0207515.1"/>
    </source>
</evidence>
<comment type="caution">
    <text evidence="9">The sequence shown here is derived from an EMBL/GenBank/DDBJ whole genome shotgun (WGS) entry which is preliminary data.</text>
</comment>
<keyword evidence="6 8" id="KW-1133">Transmembrane helix</keyword>
<feature type="transmembrane region" description="Helical" evidence="8">
    <location>
        <begin position="12"/>
        <end position="37"/>
    </location>
</feature>
<feature type="transmembrane region" description="Helical" evidence="8">
    <location>
        <begin position="134"/>
        <end position="158"/>
    </location>
</feature>
<keyword evidence="4 8" id="KW-1003">Cell membrane</keyword>
<evidence type="ECO:0000256" key="4">
    <source>
        <dbReference type="ARBA" id="ARBA00022475"/>
    </source>
</evidence>
<dbReference type="RefSeq" id="WP_247199452.1">
    <property type="nucleotide sequence ID" value="NZ_JALKCG010000001.1"/>
</dbReference>
<comment type="subcellular location">
    <subcellularLocation>
        <location evidence="1 8">Cell membrane</location>
        <topology evidence="1 8">Multi-pass membrane protein</topology>
    </subcellularLocation>
</comment>
<feature type="transmembrane region" description="Helical" evidence="8">
    <location>
        <begin position="49"/>
        <end position="69"/>
    </location>
</feature>
<evidence type="ECO:0000313" key="10">
    <source>
        <dbReference type="Proteomes" id="UP001202867"/>
    </source>
</evidence>
<keyword evidence="5 8" id="KW-0812">Transmembrane</keyword>
<feature type="transmembrane region" description="Helical" evidence="8">
    <location>
        <begin position="104"/>
        <end position="122"/>
    </location>
</feature>
<comment type="similarity">
    <text evidence="2 8">Belongs to the 4-toluene sulfonate uptake permease (TSUP) (TC 2.A.102) family.</text>
</comment>
<sequence length="251" mass="26261">MASLGLIGLDQFFLLGLIALGGSILGGISSFGAGLIVTPFLMPVVGVKAVVPVMSIAMTLGNFSRMWVYRHQIDRATVGRIMLPALPCVIVGTLLYSYLPQTELAVLIGAFLLVSIPLRRYMARRAVAPTTGAVLGYSGMFGLISGALPGGGVILMPLLLGLGLVRGAVVGTDALIGMVVNVLKIAMFGKLDLVTWELLIAGLLIGMCMVPGAYGARWLIDRMHVKVHTAIVEALVVLSGVSFIWTGLAGS</sequence>
<accession>A0ABT0DJR5</accession>
<reference evidence="10" key="1">
    <citation type="submission" date="2023-07" db="EMBL/GenBank/DDBJ databases">
        <title>Ancylobacter moscoviensis sp. nov., facultatively methylotrophic bacteria from activated sludge and the reclassification of Starkeya novella (Starkey 1934) Kelly et al. 2000 as Ancylobacter novellus comb. nov., Starkeya koreensis Im et al. 2006 as Ancylobacter koreensis comb.nov., Angulomicrobium tetraedrale Vasil'eva et al. 1986 as Ancylobacter tetraedralis comb. nov., Angulomicrobium amanitiforme Fritz et al. 2004 as Ancylobacter amanitiformis comb. nov. and Methylorhabdus multivorans Doronina et al. 1996 as Ancylobacter multivorans comb. nov. and emended description of the genus Ancylobacter.</title>
        <authorList>
            <person name="Doronina N."/>
            <person name="Chemodurova A."/>
            <person name="Grouzdev D."/>
            <person name="Koziaeva V."/>
            <person name="Shi W."/>
            <person name="Wu L."/>
            <person name="Kaparullina E."/>
        </authorList>
    </citation>
    <scope>NUCLEOTIDE SEQUENCE [LARGE SCALE GENOMIC DNA]</scope>
    <source>
        <strain evidence="10">Jip08</strain>
    </source>
</reference>
<keyword evidence="10" id="KW-1185">Reference proteome</keyword>
<feature type="transmembrane region" description="Helical" evidence="8">
    <location>
        <begin position="81"/>
        <end position="98"/>
    </location>
</feature>
<dbReference type="PANTHER" id="PTHR30269:SF23">
    <property type="entry name" value="MEMBRANE TRANSPORTER PROTEIN YDHB-RELATED"/>
    <property type="match status" value="1"/>
</dbReference>
<dbReference type="Proteomes" id="UP001202867">
    <property type="component" value="Unassembled WGS sequence"/>
</dbReference>
<protein>
    <recommendedName>
        <fullName evidence="8">Probable membrane transporter protein</fullName>
    </recommendedName>
</protein>
<evidence type="ECO:0000256" key="3">
    <source>
        <dbReference type="ARBA" id="ARBA00022448"/>
    </source>
</evidence>
<keyword evidence="3" id="KW-0813">Transport</keyword>
<dbReference type="PANTHER" id="PTHR30269">
    <property type="entry name" value="TRANSMEMBRANE PROTEIN YFCA"/>
    <property type="match status" value="1"/>
</dbReference>
<keyword evidence="7 8" id="KW-0472">Membrane</keyword>
<feature type="transmembrane region" description="Helical" evidence="8">
    <location>
        <begin position="195"/>
        <end position="215"/>
    </location>
</feature>